<reference evidence="1 2" key="2">
    <citation type="submission" date="2014-11" db="EMBL/GenBank/DDBJ databases">
        <title>Draft genome sequence of the solvent-tolerant Pseudomonas putida S12 including megaplasmid pTTS12.</title>
        <authorList>
            <person name="Wierckx N."/>
            <person name="Nijkamp J."/>
            <person name="Ballerstedt H."/>
            <person name="Siezen R.J."/>
            <person name="Wels M."/>
            <person name="de Ridder D."/>
            <person name="de Winde J.H."/>
            <person name="Ruijssenaars H.J."/>
        </authorList>
    </citation>
    <scope>NUCLEOTIDE SEQUENCE [LARGE SCALE GENOMIC DNA]</scope>
    <source>
        <strain evidence="1 2">S12</strain>
    </source>
</reference>
<dbReference type="EMBL" id="CP009974">
    <property type="protein sequence ID" value="AJA15887.1"/>
    <property type="molecule type" value="Genomic_DNA"/>
</dbReference>
<gene>
    <name evidence="1" type="ORF">RPPX_21930</name>
</gene>
<dbReference type="Proteomes" id="UP000017753">
    <property type="component" value="Chromosome"/>
</dbReference>
<reference evidence="1 2" key="1">
    <citation type="submission" date="2014-11" db="EMBL/GenBank/DDBJ databases">
        <title>Complete genome sequence of Pseudomonas putida S12 including megaplasmid pTTS12.</title>
        <authorList>
            <person name="Kuepper J."/>
            <person name="Ruijssenaars H.J."/>
            <person name="Blank L.M."/>
            <person name="de Winde J.H."/>
            <person name="Wierckx N."/>
        </authorList>
    </citation>
    <scope>NUCLEOTIDE SEQUENCE [LARGE SCALE GENOMIC DNA]</scope>
    <source>
        <strain evidence="1 2">S12</strain>
    </source>
</reference>
<dbReference type="AlphaFoldDB" id="A0AA34RYZ2"/>
<proteinExistence type="predicted"/>
<evidence type="ECO:0000313" key="2">
    <source>
        <dbReference type="Proteomes" id="UP000017753"/>
    </source>
</evidence>
<sequence>MARPIEVATQAQGAVVSWLGNSFRLKVIPQCFCQPLDGILQTTVFPGVVRLRDELLAMAEQGLGVVCVQIESDHV</sequence>
<accession>A0AA34RYZ2</accession>
<name>A0AA34RYZ2_PSEPU</name>
<protein>
    <submittedName>
        <fullName evidence="1">Uncharacterized protein</fullName>
    </submittedName>
</protein>
<organism evidence="1 2">
    <name type="scientific">Pseudomonas putida S12</name>
    <dbReference type="NCBI Taxonomy" id="1215087"/>
    <lineage>
        <taxon>Bacteria</taxon>
        <taxon>Pseudomonadati</taxon>
        <taxon>Pseudomonadota</taxon>
        <taxon>Gammaproteobacteria</taxon>
        <taxon>Pseudomonadales</taxon>
        <taxon>Pseudomonadaceae</taxon>
        <taxon>Pseudomonas</taxon>
    </lineage>
</organism>
<evidence type="ECO:0000313" key="1">
    <source>
        <dbReference type="EMBL" id="AJA15887.1"/>
    </source>
</evidence>